<dbReference type="Proteomes" id="UP001162834">
    <property type="component" value="Chromosome"/>
</dbReference>
<evidence type="ECO:0000313" key="3">
    <source>
        <dbReference type="EMBL" id="UGS35479.1"/>
    </source>
</evidence>
<gene>
    <name evidence="3" type="ORF">DSM104329_01867</name>
</gene>
<accession>A0A9E6XW31</accession>
<dbReference type="SUPFAM" id="SSF53474">
    <property type="entry name" value="alpha/beta-Hydrolases"/>
    <property type="match status" value="1"/>
</dbReference>
<dbReference type="KEGG" id="sbae:DSM104329_01867"/>
<keyword evidence="1 3" id="KW-0378">Hydrolase</keyword>
<dbReference type="InterPro" id="IPR029058">
    <property type="entry name" value="AB_hydrolase_fold"/>
</dbReference>
<reference evidence="3" key="1">
    <citation type="journal article" date="2022" name="Int. J. Syst. Evol. Microbiol.">
        <title>Pseudomonas aegrilactucae sp. nov. and Pseudomonas morbosilactucae sp. nov., pathogens causing bacterial rot of lettuce in Japan.</title>
        <authorList>
            <person name="Sawada H."/>
            <person name="Fujikawa T."/>
            <person name="Satou M."/>
        </authorList>
    </citation>
    <scope>NUCLEOTIDE SEQUENCE</scope>
    <source>
        <strain evidence="3">0166_1</strain>
    </source>
</reference>
<proteinExistence type="predicted"/>
<dbReference type="InterPro" id="IPR000639">
    <property type="entry name" value="Epox_hydrolase-like"/>
</dbReference>
<evidence type="ECO:0000259" key="2">
    <source>
        <dbReference type="Pfam" id="PF00561"/>
    </source>
</evidence>
<name>A0A9E6XW31_9ACTN</name>
<dbReference type="PRINTS" id="PR00111">
    <property type="entry name" value="ABHYDROLASE"/>
</dbReference>
<dbReference type="Pfam" id="PF00561">
    <property type="entry name" value="Abhydrolase_1"/>
    <property type="match status" value="1"/>
</dbReference>
<sequence>MIRHRFVDAGGLRVHLAEAGEEGAPAVVLLHGWPQTSHLWRRVGPSLADRHHVLMPDLRGFGETEVTEDGMDPETFATDQIALLDALGVERAAVVGHDWGGYAAFLLAARHPARITAVLACNAPHPWVRVTPRVAAETWRAWYALVLASPLGPQLMQRTDLVKKALTADTRGTGFTAEDLETFAAAFRPPARARAAQRLYRSYLATAAAAARGSAAPVPELRVPGHLLFGVRDRAIGRPLVEGFPSVEFVDAGHFVVDECPELVSRRARELLATVR</sequence>
<protein>
    <submittedName>
        <fullName evidence="3">Soluble epoxide hydrolase</fullName>
        <ecNumber evidence="3">3.3.2.10</ecNumber>
    </submittedName>
</protein>
<dbReference type="EC" id="3.3.2.10" evidence="3"/>
<dbReference type="EMBL" id="CP087164">
    <property type="protein sequence ID" value="UGS35479.1"/>
    <property type="molecule type" value="Genomic_DNA"/>
</dbReference>
<dbReference type="GO" id="GO:0004301">
    <property type="term" value="F:epoxide hydrolase activity"/>
    <property type="evidence" value="ECO:0007669"/>
    <property type="project" value="UniProtKB-EC"/>
</dbReference>
<keyword evidence="4" id="KW-1185">Reference proteome</keyword>
<dbReference type="RefSeq" id="WP_259315165.1">
    <property type="nucleotide sequence ID" value="NZ_CP087164.1"/>
</dbReference>
<feature type="domain" description="AB hydrolase-1" evidence="2">
    <location>
        <begin position="25"/>
        <end position="131"/>
    </location>
</feature>
<dbReference type="PRINTS" id="PR00412">
    <property type="entry name" value="EPOXHYDRLASE"/>
</dbReference>
<evidence type="ECO:0000256" key="1">
    <source>
        <dbReference type="ARBA" id="ARBA00022801"/>
    </source>
</evidence>
<dbReference type="InterPro" id="IPR000073">
    <property type="entry name" value="AB_hydrolase_1"/>
</dbReference>
<dbReference type="PANTHER" id="PTHR43329">
    <property type="entry name" value="EPOXIDE HYDROLASE"/>
    <property type="match status" value="1"/>
</dbReference>
<organism evidence="3 4">
    <name type="scientific">Capillimicrobium parvum</name>
    <dbReference type="NCBI Taxonomy" id="2884022"/>
    <lineage>
        <taxon>Bacteria</taxon>
        <taxon>Bacillati</taxon>
        <taxon>Actinomycetota</taxon>
        <taxon>Thermoleophilia</taxon>
        <taxon>Solirubrobacterales</taxon>
        <taxon>Capillimicrobiaceae</taxon>
        <taxon>Capillimicrobium</taxon>
    </lineage>
</organism>
<dbReference type="Gene3D" id="3.40.50.1820">
    <property type="entry name" value="alpha/beta hydrolase"/>
    <property type="match status" value="1"/>
</dbReference>
<dbReference type="AlphaFoldDB" id="A0A9E6XW31"/>
<evidence type="ECO:0000313" key="4">
    <source>
        <dbReference type="Proteomes" id="UP001162834"/>
    </source>
</evidence>